<evidence type="ECO:0000256" key="1">
    <source>
        <dbReference type="ARBA" id="ARBA00004776"/>
    </source>
</evidence>
<dbReference type="Gene3D" id="3.90.550.10">
    <property type="entry name" value="Spore Coat Polysaccharide Biosynthesis Protein SpsA, Chain A"/>
    <property type="match status" value="1"/>
</dbReference>
<feature type="compositionally biased region" description="Polar residues" evidence="5">
    <location>
        <begin position="479"/>
        <end position="505"/>
    </location>
</feature>
<dbReference type="NCBIfam" id="TIGR03965">
    <property type="entry name" value="mycofact_glyco"/>
    <property type="match status" value="1"/>
</dbReference>
<evidence type="ECO:0000256" key="4">
    <source>
        <dbReference type="ARBA" id="ARBA00022679"/>
    </source>
</evidence>
<accession>A0A7W0DML5</accession>
<comment type="similarity">
    <text evidence="2">Belongs to the glycosyltransferase 2 family.</text>
</comment>
<comment type="caution">
    <text evidence="7">The sequence shown here is derived from an EMBL/GenBank/DDBJ whole genome shotgun (WGS) entry which is preliminary data.</text>
</comment>
<name>A0A7W0DML5_9ACTN</name>
<dbReference type="InterPro" id="IPR023981">
    <property type="entry name" value="MftF"/>
</dbReference>
<feature type="compositionally biased region" description="Basic residues" evidence="5">
    <location>
        <begin position="510"/>
        <end position="519"/>
    </location>
</feature>
<sequence>MTLPHGFVVTLDRHTRVLDDGRAILGGNPTRLLRLSARARPLLSGRTVRVRDAASAVLADRLLETGLANPVVEALPAHPASGNGGDPDPDCTYVIPVRDRPRELARLLASIPAGSPVIVVDDASRRLDLVAAVAAEHGARLVPLTVNLGPAGARNAGLRLVTTPYVAFVDSDIVLSPDTVPTLLRHFADPRVAMAVPRITGLVTSESSRWLGRYESTRSSLDLGAHPAAVRPGTPVSWAPSACAVARVDVLTDGGGFDERMRVGEDVDLCWRLDRKGWRIRYEPFVEAAHEHRVGLGDWFQRKAVYGTGAHPLAERHPESIAPAVFAPWSTALVLTLLAQRRWSLPVAGSVWAVATARIAGKLKNTEHPVRHAARLSADGAVSALAQGSALLTRHWWPLTAIGCLASRRVRRATALAAITDIALEYRGGTNRLDPIRYGIARRLDDLAYGAGVWISALRGRSTAALRPRIVMTRKGAQRQPTTTALPSMGDTSLTGQQPSTSVAGQQPARRAKPRRVRR</sequence>
<dbReference type="GO" id="GO:0016757">
    <property type="term" value="F:glycosyltransferase activity"/>
    <property type="evidence" value="ECO:0007669"/>
    <property type="project" value="UniProtKB-KW"/>
</dbReference>
<dbReference type="InterPro" id="IPR029044">
    <property type="entry name" value="Nucleotide-diphossugar_trans"/>
</dbReference>
<evidence type="ECO:0000313" key="7">
    <source>
        <dbReference type="EMBL" id="MBA2947872.1"/>
    </source>
</evidence>
<evidence type="ECO:0000256" key="5">
    <source>
        <dbReference type="SAM" id="MobiDB-lite"/>
    </source>
</evidence>
<gene>
    <name evidence="7" type="primary">mftF</name>
    <name evidence="7" type="ORF">H1D24_19150</name>
</gene>
<dbReference type="InterPro" id="IPR001173">
    <property type="entry name" value="Glyco_trans_2-like"/>
</dbReference>
<organism evidence="7 8">
    <name type="scientific">Streptomyces himalayensis subsp. himalayensis</name>
    <dbReference type="NCBI Taxonomy" id="2756131"/>
    <lineage>
        <taxon>Bacteria</taxon>
        <taxon>Bacillati</taxon>
        <taxon>Actinomycetota</taxon>
        <taxon>Actinomycetes</taxon>
        <taxon>Kitasatosporales</taxon>
        <taxon>Streptomycetaceae</taxon>
        <taxon>Streptomyces</taxon>
        <taxon>Streptomyces himalayensis</taxon>
    </lineage>
</organism>
<dbReference type="Proteomes" id="UP000545761">
    <property type="component" value="Unassembled WGS sequence"/>
</dbReference>
<dbReference type="SUPFAM" id="SSF53448">
    <property type="entry name" value="Nucleotide-diphospho-sugar transferases"/>
    <property type="match status" value="1"/>
</dbReference>
<feature type="domain" description="Glycosyltransferase 2-like" evidence="6">
    <location>
        <begin position="94"/>
        <end position="211"/>
    </location>
</feature>
<proteinExistence type="inferred from homology"/>
<reference evidence="7 8" key="1">
    <citation type="submission" date="2020-07" db="EMBL/GenBank/DDBJ databases">
        <title>Streptomyces isolated from Indian soil.</title>
        <authorList>
            <person name="Mandal S."/>
            <person name="Maiti P.K."/>
        </authorList>
    </citation>
    <scope>NUCLEOTIDE SEQUENCE [LARGE SCALE GENOMIC DNA]</scope>
    <source>
        <strain evidence="7 8">PSKA28</strain>
    </source>
</reference>
<dbReference type="EMBL" id="JACEHE010000011">
    <property type="protein sequence ID" value="MBA2947872.1"/>
    <property type="molecule type" value="Genomic_DNA"/>
</dbReference>
<protein>
    <submittedName>
        <fullName evidence="7">Mycofactocin biosynthesis glycosyltransferase MftF</fullName>
    </submittedName>
</protein>
<dbReference type="PANTHER" id="PTHR43179">
    <property type="entry name" value="RHAMNOSYLTRANSFERASE WBBL"/>
    <property type="match status" value="1"/>
</dbReference>
<comment type="pathway">
    <text evidence="1">Cell wall biogenesis; cell wall polysaccharide biosynthesis.</text>
</comment>
<feature type="region of interest" description="Disordered" evidence="5">
    <location>
        <begin position="474"/>
        <end position="519"/>
    </location>
</feature>
<dbReference type="Pfam" id="PF00535">
    <property type="entry name" value="Glycos_transf_2"/>
    <property type="match status" value="1"/>
</dbReference>
<evidence type="ECO:0000256" key="3">
    <source>
        <dbReference type="ARBA" id="ARBA00022676"/>
    </source>
</evidence>
<dbReference type="AlphaFoldDB" id="A0A7W0DML5"/>
<evidence type="ECO:0000259" key="6">
    <source>
        <dbReference type="Pfam" id="PF00535"/>
    </source>
</evidence>
<keyword evidence="3" id="KW-0328">Glycosyltransferase</keyword>
<dbReference type="PANTHER" id="PTHR43179:SF12">
    <property type="entry name" value="GALACTOFURANOSYLTRANSFERASE GLFT2"/>
    <property type="match status" value="1"/>
</dbReference>
<dbReference type="RefSeq" id="WP_181658834.1">
    <property type="nucleotide sequence ID" value="NZ_JACEHE010000011.1"/>
</dbReference>
<evidence type="ECO:0000256" key="2">
    <source>
        <dbReference type="ARBA" id="ARBA00006739"/>
    </source>
</evidence>
<evidence type="ECO:0000313" key="8">
    <source>
        <dbReference type="Proteomes" id="UP000545761"/>
    </source>
</evidence>
<keyword evidence="4 7" id="KW-0808">Transferase</keyword>